<dbReference type="EMBL" id="CP026095">
    <property type="protein sequence ID" value="AZV43528.1"/>
    <property type="molecule type" value="Genomic_DNA"/>
</dbReference>
<evidence type="ECO:0000313" key="1">
    <source>
        <dbReference type="EMBL" id="AZV43528.1"/>
    </source>
</evidence>
<name>A0A3T0KT76_9BACI</name>
<evidence type="ECO:0000313" key="2">
    <source>
        <dbReference type="Proteomes" id="UP000283095"/>
    </source>
</evidence>
<organism evidence="1 2">
    <name type="scientific">Peribacillus asahii</name>
    <dbReference type="NCBI Taxonomy" id="228899"/>
    <lineage>
        <taxon>Bacteria</taxon>
        <taxon>Bacillati</taxon>
        <taxon>Bacillota</taxon>
        <taxon>Bacilli</taxon>
        <taxon>Bacillales</taxon>
        <taxon>Bacillaceae</taxon>
        <taxon>Peribacillus</taxon>
    </lineage>
</organism>
<dbReference type="Proteomes" id="UP000283095">
    <property type="component" value="Chromosome"/>
</dbReference>
<proteinExistence type="predicted"/>
<sequence length="38" mass="4900">MRYYCSRLRYETHPKYQFNCWSPTEVVQKLMEKRNQER</sequence>
<protein>
    <submittedName>
        <fullName evidence="1">Uncharacterized protein</fullName>
    </submittedName>
</protein>
<gene>
    <name evidence="1" type="ORF">BAOM_2919</name>
</gene>
<dbReference type="KEGG" id="pasa:BAOM_2919"/>
<reference evidence="1 2" key="1">
    <citation type="submission" date="2018-01" db="EMBL/GenBank/DDBJ databases">
        <title>Bacillus asahii Genome sequencing and assembly.</title>
        <authorList>
            <person name="Jiang H."/>
            <person name="Feng Y."/>
            <person name="Zhao F."/>
            <person name="Lin X."/>
        </authorList>
    </citation>
    <scope>NUCLEOTIDE SEQUENCE [LARGE SCALE GENOMIC DNA]</scope>
    <source>
        <strain evidence="1 2">OM18</strain>
    </source>
</reference>
<dbReference type="AlphaFoldDB" id="A0A3T0KT76"/>
<accession>A0A3T0KT76</accession>